<name>A0A8S5M8U0_9CAUD</name>
<organism evidence="1">
    <name type="scientific">Siphoviridae sp. ctGkF12</name>
    <dbReference type="NCBI Taxonomy" id="2826224"/>
    <lineage>
        <taxon>Viruses</taxon>
        <taxon>Duplodnaviria</taxon>
        <taxon>Heunggongvirae</taxon>
        <taxon>Uroviricota</taxon>
        <taxon>Caudoviricetes</taxon>
    </lineage>
</organism>
<protein>
    <submittedName>
        <fullName evidence="1">Uncharacterized protein</fullName>
    </submittedName>
</protein>
<dbReference type="EMBL" id="BK014844">
    <property type="protein sequence ID" value="DAD78503.1"/>
    <property type="molecule type" value="Genomic_DNA"/>
</dbReference>
<sequence>MKTLELKDLKAGKIYKRIDENYFTEYSAYVEVLSEGLQGYCNYVFIMYDEQGKVDYFNVNKNCHLKDIQTIYARYEISNEKEFKQAIETIKNSLTF</sequence>
<reference evidence="1" key="1">
    <citation type="journal article" date="2021" name="Proc. Natl. Acad. Sci. U.S.A.">
        <title>A Catalog of Tens of Thousands of Viruses from Human Metagenomes Reveals Hidden Associations with Chronic Diseases.</title>
        <authorList>
            <person name="Tisza M.J."/>
            <person name="Buck C.B."/>
        </authorList>
    </citation>
    <scope>NUCLEOTIDE SEQUENCE</scope>
    <source>
        <strain evidence="1">CtGkF12</strain>
    </source>
</reference>
<evidence type="ECO:0000313" key="1">
    <source>
        <dbReference type="EMBL" id="DAD78503.1"/>
    </source>
</evidence>
<accession>A0A8S5M8U0</accession>
<proteinExistence type="predicted"/>